<keyword evidence="2" id="KW-1185">Reference proteome</keyword>
<dbReference type="EMBL" id="LXQA010230555">
    <property type="protein sequence ID" value="MCI36114.1"/>
    <property type="molecule type" value="Genomic_DNA"/>
</dbReference>
<dbReference type="Proteomes" id="UP000265520">
    <property type="component" value="Unassembled WGS sequence"/>
</dbReference>
<accession>A0A392RJB1</accession>
<reference evidence="1 2" key="1">
    <citation type="journal article" date="2018" name="Front. Plant Sci.">
        <title>Red Clover (Trifolium pratense) and Zigzag Clover (T. medium) - A Picture of Genomic Similarities and Differences.</title>
        <authorList>
            <person name="Dluhosova J."/>
            <person name="Istvanek J."/>
            <person name="Nedelnik J."/>
            <person name="Repkova J."/>
        </authorList>
    </citation>
    <scope>NUCLEOTIDE SEQUENCE [LARGE SCALE GENOMIC DNA]</scope>
    <source>
        <strain evidence="2">cv. 10/8</strain>
        <tissue evidence="1">Leaf</tissue>
    </source>
</reference>
<evidence type="ECO:0008006" key="3">
    <source>
        <dbReference type="Google" id="ProtNLM"/>
    </source>
</evidence>
<protein>
    <recommendedName>
        <fullName evidence="3">Protein NYNRIN-like</fullName>
    </recommendedName>
</protein>
<sequence length="87" mass="10412">WAYWTAYKTHLGFSPFQLVYGKTCHLPVELGHKAYWAVKFLNFDATLAGEKRLLKLNELEEWRERAYENAVIYKARTKKYHDKNLEC</sequence>
<organism evidence="1 2">
    <name type="scientific">Trifolium medium</name>
    <dbReference type="NCBI Taxonomy" id="97028"/>
    <lineage>
        <taxon>Eukaryota</taxon>
        <taxon>Viridiplantae</taxon>
        <taxon>Streptophyta</taxon>
        <taxon>Embryophyta</taxon>
        <taxon>Tracheophyta</taxon>
        <taxon>Spermatophyta</taxon>
        <taxon>Magnoliopsida</taxon>
        <taxon>eudicotyledons</taxon>
        <taxon>Gunneridae</taxon>
        <taxon>Pentapetalae</taxon>
        <taxon>rosids</taxon>
        <taxon>fabids</taxon>
        <taxon>Fabales</taxon>
        <taxon>Fabaceae</taxon>
        <taxon>Papilionoideae</taxon>
        <taxon>50 kb inversion clade</taxon>
        <taxon>NPAAA clade</taxon>
        <taxon>Hologalegina</taxon>
        <taxon>IRL clade</taxon>
        <taxon>Trifolieae</taxon>
        <taxon>Trifolium</taxon>
    </lineage>
</organism>
<comment type="caution">
    <text evidence="1">The sequence shown here is derived from an EMBL/GenBank/DDBJ whole genome shotgun (WGS) entry which is preliminary data.</text>
</comment>
<evidence type="ECO:0000313" key="1">
    <source>
        <dbReference type="EMBL" id="MCI36114.1"/>
    </source>
</evidence>
<evidence type="ECO:0000313" key="2">
    <source>
        <dbReference type="Proteomes" id="UP000265520"/>
    </source>
</evidence>
<feature type="non-terminal residue" evidence="1">
    <location>
        <position position="1"/>
    </location>
</feature>
<dbReference type="AlphaFoldDB" id="A0A392RJB1"/>
<dbReference type="PANTHER" id="PTHR47266">
    <property type="entry name" value="ENDONUCLEASE-RELATED"/>
    <property type="match status" value="1"/>
</dbReference>
<dbReference type="InterPro" id="IPR052160">
    <property type="entry name" value="Gypsy_RT_Integrase-like"/>
</dbReference>
<proteinExistence type="predicted"/>
<name>A0A392RJB1_9FABA</name>